<dbReference type="GO" id="GO:0016747">
    <property type="term" value="F:acyltransferase activity, transferring groups other than amino-acyl groups"/>
    <property type="evidence" value="ECO:0007669"/>
    <property type="project" value="InterPro"/>
</dbReference>
<dbReference type="InterPro" id="IPR002656">
    <property type="entry name" value="Acyl_transf_3_dom"/>
</dbReference>
<feature type="transmembrane region" description="Helical" evidence="1">
    <location>
        <begin position="12"/>
        <end position="33"/>
    </location>
</feature>
<feature type="transmembrane region" description="Helical" evidence="1">
    <location>
        <begin position="176"/>
        <end position="198"/>
    </location>
</feature>
<feature type="transmembrane region" description="Helical" evidence="1">
    <location>
        <begin position="297"/>
        <end position="316"/>
    </location>
</feature>
<feature type="transmembrane region" description="Helical" evidence="1">
    <location>
        <begin position="336"/>
        <end position="357"/>
    </location>
</feature>
<keyword evidence="1" id="KW-0812">Transmembrane</keyword>
<keyword evidence="1" id="KW-0472">Membrane</keyword>
<feature type="transmembrane region" description="Helical" evidence="1">
    <location>
        <begin position="53"/>
        <end position="74"/>
    </location>
</feature>
<name>A0A9P4P0W0_9PEZI</name>
<dbReference type="EMBL" id="MU007011">
    <property type="protein sequence ID" value="KAF2436150.1"/>
    <property type="molecule type" value="Genomic_DNA"/>
</dbReference>
<proteinExistence type="predicted"/>
<feature type="transmembrane region" description="Helical" evidence="1">
    <location>
        <begin position="106"/>
        <end position="129"/>
    </location>
</feature>
<feature type="domain" description="Acyltransferase 3" evidence="2">
    <location>
        <begin position="9"/>
        <end position="354"/>
    </location>
</feature>
<organism evidence="3 4">
    <name type="scientific">Tothia fuscella</name>
    <dbReference type="NCBI Taxonomy" id="1048955"/>
    <lineage>
        <taxon>Eukaryota</taxon>
        <taxon>Fungi</taxon>
        <taxon>Dikarya</taxon>
        <taxon>Ascomycota</taxon>
        <taxon>Pezizomycotina</taxon>
        <taxon>Dothideomycetes</taxon>
        <taxon>Pleosporomycetidae</taxon>
        <taxon>Venturiales</taxon>
        <taxon>Cylindrosympodiaceae</taxon>
        <taxon>Tothia</taxon>
    </lineage>
</organism>
<reference evidence="3" key="1">
    <citation type="journal article" date="2020" name="Stud. Mycol.">
        <title>101 Dothideomycetes genomes: a test case for predicting lifestyles and emergence of pathogens.</title>
        <authorList>
            <person name="Haridas S."/>
            <person name="Albert R."/>
            <person name="Binder M."/>
            <person name="Bloem J."/>
            <person name="Labutti K."/>
            <person name="Salamov A."/>
            <person name="Andreopoulos B."/>
            <person name="Baker S."/>
            <person name="Barry K."/>
            <person name="Bills G."/>
            <person name="Bluhm B."/>
            <person name="Cannon C."/>
            <person name="Castanera R."/>
            <person name="Culley D."/>
            <person name="Daum C."/>
            <person name="Ezra D."/>
            <person name="Gonzalez J."/>
            <person name="Henrissat B."/>
            <person name="Kuo A."/>
            <person name="Liang C."/>
            <person name="Lipzen A."/>
            <person name="Lutzoni F."/>
            <person name="Magnuson J."/>
            <person name="Mondo S."/>
            <person name="Nolan M."/>
            <person name="Ohm R."/>
            <person name="Pangilinan J."/>
            <person name="Park H.-J."/>
            <person name="Ramirez L."/>
            <person name="Alfaro M."/>
            <person name="Sun H."/>
            <person name="Tritt A."/>
            <person name="Yoshinaga Y."/>
            <person name="Zwiers L.-H."/>
            <person name="Turgeon B."/>
            <person name="Goodwin S."/>
            <person name="Spatafora J."/>
            <person name="Crous P."/>
            <person name="Grigoriev I."/>
        </authorList>
    </citation>
    <scope>NUCLEOTIDE SEQUENCE</scope>
    <source>
        <strain evidence="3">CBS 130266</strain>
    </source>
</reference>
<feature type="transmembrane region" description="Helical" evidence="1">
    <location>
        <begin position="247"/>
        <end position="266"/>
    </location>
</feature>
<feature type="transmembrane region" description="Helical" evidence="1">
    <location>
        <begin position="205"/>
        <end position="227"/>
    </location>
</feature>
<dbReference type="Pfam" id="PF01757">
    <property type="entry name" value="Acyl_transf_3"/>
    <property type="match status" value="1"/>
</dbReference>
<protein>
    <recommendedName>
        <fullName evidence="2">Acyltransferase 3 domain-containing protein</fullName>
    </recommendedName>
</protein>
<evidence type="ECO:0000313" key="4">
    <source>
        <dbReference type="Proteomes" id="UP000800235"/>
    </source>
</evidence>
<feature type="transmembrane region" description="Helical" evidence="1">
    <location>
        <begin position="377"/>
        <end position="397"/>
    </location>
</feature>
<dbReference type="Proteomes" id="UP000800235">
    <property type="component" value="Unassembled WGS sequence"/>
</dbReference>
<evidence type="ECO:0000313" key="3">
    <source>
        <dbReference type="EMBL" id="KAF2436150.1"/>
    </source>
</evidence>
<keyword evidence="1" id="KW-1133">Transmembrane helix</keyword>
<evidence type="ECO:0000256" key="1">
    <source>
        <dbReference type="SAM" id="Phobius"/>
    </source>
</evidence>
<gene>
    <name evidence="3" type="ORF">EJ08DRAFT_228113</name>
</gene>
<dbReference type="OrthoDB" id="5405781at2759"/>
<sequence length="432" mass="48075">MSAQARDANWIDGLRGMASLFVVIGHLCTSFAPHLHAPAPGLGVPPTLFQQPFLRLCVSGRTAVALFFIITGYVNSIGPLSKANAGNYEGAFASTARSALARTGRLILPVALATVISWALANVGAYSMAEFADSTWIKQGHHPPAATWFDAFLSLTKAEIGTWTEVWNENYDGTQWTLVLFLEGSMLVYLTILSTTLVTPKARKIIFVAVYVYGWLSAKTAIKTMNISIGMLLADLHVHHSKHATQLFPGIVPIIFITLGALFACFPQDGPELAHWSEQMRKFMFAITPFEADLRRYWDSIGATFLIFGIFFSSPARRILSSPVFNFLGRVSFPVYLLHNQLIKTVLTWLVYFPAVWNPQFDKQGKIVLPYKRGNDLSVFAAAIIFFYVLYKLAWYWTIYIDPAIARIVRWGCGLAYREGVSDKGEKLNLLG</sequence>
<comment type="caution">
    <text evidence="3">The sequence shown here is derived from an EMBL/GenBank/DDBJ whole genome shotgun (WGS) entry which is preliminary data.</text>
</comment>
<dbReference type="InterPro" id="IPR050879">
    <property type="entry name" value="Acyltransferase_3"/>
</dbReference>
<keyword evidence="4" id="KW-1185">Reference proteome</keyword>
<accession>A0A9P4P0W0</accession>
<dbReference type="PANTHER" id="PTHR23028">
    <property type="entry name" value="ACETYLTRANSFERASE"/>
    <property type="match status" value="1"/>
</dbReference>
<dbReference type="PANTHER" id="PTHR23028:SF128">
    <property type="entry name" value="ACYLTRANSFERASE 3 DOMAIN-CONTAINING PROTEIN"/>
    <property type="match status" value="1"/>
</dbReference>
<dbReference type="AlphaFoldDB" id="A0A9P4P0W0"/>
<evidence type="ECO:0000259" key="2">
    <source>
        <dbReference type="Pfam" id="PF01757"/>
    </source>
</evidence>